<dbReference type="Gene3D" id="1.10.506.10">
    <property type="entry name" value="GTPase Activation - p120gap, domain 1"/>
    <property type="match status" value="2"/>
</dbReference>
<dbReference type="Proteomes" id="UP000006718">
    <property type="component" value="Chromosome 19"/>
</dbReference>
<keyword evidence="12" id="KW-1185">Reference proteome</keyword>
<feature type="compositionally biased region" description="Polar residues" evidence="8">
    <location>
        <begin position="1107"/>
        <end position="1120"/>
    </location>
</feature>
<dbReference type="PANTHER" id="PTHR10194:SF96">
    <property type="entry name" value="RAS PROTEIN ACTIVATOR LIKE-3"/>
    <property type="match status" value="1"/>
</dbReference>
<evidence type="ECO:0000256" key="1">
    <source>
        <dbReference type="ARBA" id="ARBA00004544"/>
    </source>
</evidence>
<evidence type="ECO:0000313" key="13">
    <source>
        <dbReference type="VGNC" id="VGNC:76543"/>
    </source>
</evidence>
<dbReference type="PANTHER" id="PTHR10194">
    <property type="entry name" value="RAS GTPASE-ACTIVATING PROTEINS"/>
    <property type="match status" value="1"/>
</dbReference>
<dbReference type="Pfam" id="PF00616">
    <property type="entry name" value="RasGAP"/>
    <property type="match status" value="2"/>
</dbReference>
<dbReference type="CDD" id="cd05136">
    <property type="entry name" value="RasGAP_DAB2IP"/>
    <property type="match status" value="1"/>
</dbReference>
<comment type="subcellular location">
    <subcellularLocation>
        <location evidence="1">Cytoplasm</location>
        <location evidence="1">Cell cortex</location>
    </subcellularLocation>
</comment>
<proteinExistence type="predicted"/>
<evidence type="ECO:0000259" key="10">
    <source>
        <dbReference type="PROSITE" id="PS50018"/>
    </source>
</evidence>
<evidence type="ECO:0000313" key="11">
    <source>
        <dbReference type="Ensembl" id="ENSMMUP00000004043.4"/>
    </source>
</evidence>
<dbReference type="GO" id="GO:0046580">
    <property type="term" value="P:negative regulation of Ras protein signal transduction"/>
    <property type="evidence" value="ECO:0007669"/>
    <property type="project" value="Ensembl"/>
</dbReference>
<dbReference type="OMA" id="TWGSRSQ"/>
<dbReference type="VEuPathDB" id="HostDB:ENSMMUG00000003030"/>
<dbReference type="GO" id="GO:0051142">
    <property type="term" value="P:positive regulation of NK T cell proliferation"/>
    <property type="evidence" value="ECO:0007669"/>
    <property type="project" value="Ensembl"/>
</dbReference>
<dbReference type="VGNC" id="VGNC:76543">
    <property type="gene designation" value="RASAL3"/>
</dbReference>
<evidence type="ECO:0000256" key="3">
    <source>
        <dbReference type="ARBA" id="ARBA00022490"/>
    </source>
</evidence>
<evidence type="ECO:0000259" key="9">
    <source>
        <dbReference type="PROSITE" id="PS50004"/>
    </source>
</evidence>
<evidence type="ECO:0000256" key="5">
    <source>
        <dbReference type="ARBA" id="ARBA00023054"/>
    </source>
</evidence>
<dbReference type="FunFam" id="1.10.506.10:FF:000032">
    <property type="entry name" value="RAS protein activator like-3"/>
    <property type="match status" value="1"/>
</dbReference>
<dbReference type="GO" id="GO:0042802">
    <property type="term" value="F:identical protein binding"/>
    <property type="evidence" value="ECO:0007669"/>
    <property type="project" value="Ensembl"/>
</dbReference>
<dbReference type="GO" id="GO:0005096">
    <property type="term" value="F:GTPase activator activity"/>
    <property type="evidence" value="ECO:0000318"/>
    <property type="project" value="GO_Central"/>
</dbReference>
<sequence>MGLHSGQLWMRVLGALYSPAFVQPVLILQRRQPRLRERGKRCLPVREGLWVLLARSLVTHLLSSPPPNLQHPAPTVPSQTGCGVGWDREGHVELGSEGGSQAGCRRLLILVRKPRRHPRRTMDPPSPSRTSQTQPAAPSPLTSYRWHTGRGGEKGAGGFRWGRFAGWGRALSHQEPMVSTQPAPRSIFRRVLSAPPKESRTSRLRLSKALWGRHKNPPPEPEPEPEQEAPELEPEPEPEPPTPQIPEAPTPDVPVWDIGGFTLLDGKLVLLGGEEEGPRRPRVGSASSEGSIHVAMGNFRDPDRMPGKTEPENAGPNQVHNVRGLLKRLKEKKKARSEPRDGPPSALGSRESLATLSELDLGAERDVRVWPLHPSLLGEPHCFQVTWTGGSRCFSCRSAAERDRWIEDLRRQFQPTQDNVEREETWLSVWVHEAKGLPRAAAGAPGVRAELWLNGALLARTAPRAGPGQLFWAERFHFEALPPARRLSLRLRGLGPGSAVLGRVALSLEELGAPRAPAAGLERWFPLLGAPAGAALRARIRARRLRVLPSERYKELAEFLTFHYARLCGALEPALPAQAKEELAAAMVRVLRATGRAQALVTDLGTAELARCGGREALLFRENTLATKAIDEYMKLVAQDYLQETLGQVVRRLCASTEDCEVDPSKCPALELPEHQARLRNSCEEVFETIIHSYDWFPAELGIVFSSWREACKERGSEVLGPRLVCASLFLRLLCPAILAPSLFGLAPEHPAPGPARTLTLIAKVIQNLANRAPFGEKEAYMGFMNSFLEEHGPAMQRFLDQVAVVDVDAAPSGYQGSGDLALQLAVLHAQLCTIFAELDQTTRDSLEPLPTILQAIEEGQPVLVSVPMRLPPPPAQIHSSLSAGEKPGFLAPRDLPKHTPLISKSQSLRSVRRSESWARPQPDEERPLRRPRPVQRTQSVPTRRPARRRQSAGPWPRPKGSLSTGPAPRARPWTRDSASLPRKPSVPWQRQIDQPQDRNQALGKHRPVNKLAELQCEVASLREEQKVLSRLVESLSTHIRALTEQQEQLRGQLQDLDSRLCAGSSEFDSKHNLPIYEGHSLKSLEHRLNEMERTQAQLRDAVQSLQLSPRTRGSRSQPQPLKAPCLNGDTT</sequence>
<dbReference type="InParanoid" id="F6VMV1"/>
<dbReference type="Bgee" id="ENSMMUG00000003030">
    <property type="expression patterns" value="Expressed in ileum and 11 other cell types or tissues"/>
</dbReference>
<reference evidence="12" key="1">
    <citation type="journal article" date="2007" name="Science">
        <title>Evolutionary and biomedical insights from the rhesus macaque genome.</title>
        <authorList>
            <person name="Gibbs R.A."/>
            <person name="Rogers J."/>
            <person name="Katze M.G."/>
            <person name="Bumgarner R."/>
            <person name="Weinstock G.M."/>
            <person name="Mardis E.R."/>
            <person name="Remington K.A."/>
            <person name="Strausberg R.L."/>
            <person name="Venter J.C."/>
            <person name="Wilson R.K."/>
            <person name="Batzer M.A."/>
            <person name="Bustamante C.D."/>
            <person name="Eichler E.E."/>
            <person name="Hahn M.W."/>
            <person name="Hardison R.C."/>
            <person name="Makova K.D."/>
            <person name="Miller W."/>
            <person name="Milosavljevic A."/>
            <person name="Palermo R.E."/>
            <person name="Siepel A."/>
            <person name="Sikela J.M."/>
            <person name="Attaway T."/>
            <person name="Bell S."/>
            <person name="Bernard K.E."/>
            <person name="Buhay C.J."/>
            <person name="Chandrabose M.N."/>
            <person name="Dao M."/>
            <person name="Davis C."/>
            <person name="Delehaunty K.D."/>
            <person name="Ding Y."/>
            <person name="Dinh H.H."/>
            <person name="Dugan-Rocha S."/>
            <person name="Fulton L.A."/>
            <person name="Gabisi R.A."/>
            <person name="Garner T.T."/>
            <person name="Godfrey J."/>
            <person name="Hawes A.C."/>
            <person name="Hernandez J."/>
            <person name="Hines S."/>
            <person name="Holder M."/>
            <person name="Hume J."/>
            <person name="Jhangiani S.N."/>
            <person name="Joshi V."/>
            <person name="Khan Z.M."/>
            <person name="Kirkness E.F."/>
            <person name="Cree A."/>
            <person name="Fowler R.G."/>
            <person name="Lee S."/>
            <person name="Lewis L.R."/>
            <person name="Li Z."/>
            <person name="Liu Y.-S."/>
            <person name="Moore S.M."/>
            <person name="Muzny D."/>
            <person name="Nazareth L.V."/>
            <person name="Ngo D.N."/>
            <person name="Okwuonu G.O."/>
            <person name="Pai G."/>
            <person name="Parker D."/>
            <person name="Paul H.A."/>
            <person name="Pfannkoch C."/>
            <person name="Pohl C.S."/>
            <person name="Rogers Y.-H.C."/>
            <person name="Ruiz S.J."/>
            <person name="Sabo A."/>
            <person name="Santibanez J."/>
            <person name="Schneider B.W."/>
            <person name="Smith S.M."/>
            <person name="Sodergren E."/>
            <person name="Svatek A.F."/>
            <person name="Utterback T.R."/>
            <person name="Vattathil S."/>
            <person name="Warren W."/>
            <person name="White C.S."/>
            <person name="Chinwalla A.T."/>
            <person name="Feng Y."/>
            <person name="Halpern A.L."/>
            <person name="Hillier L.W."/>
            <person name="Huang X."/>
            <person name="Minx P."/>
            <person name="Nelson J.O."/>
            <person name="Pepin K.H."/>
            <person name="Qin X."/>
            <person name="Sutton G.G."/>
            <person name="Venter E."/>
            <person name="Walenz B.P."/>
            <person name="Wallis J.W."/>
            <person name="Worley K.C."/>
            <person name="Yang S.-P."/>
            <person name="Jones S.M."/>
            <person name="Marra M.A."/>
            <person name="Rocchi M."/>
            <person name="Schein J.E."/>
            <person name="Baertsch R."/>
            <person name="Clarke L."/>
            <person name="Csuros M."/>
            <person name="Glasscock J."/>
            <person name="Harris R.A."/>
            <person name="Havlak P."/>
            <person name="Jackson A.R."/>
            <person name="Jiang H."/>
            <person name="Liu Y."/>
            <person name="Messina D.N."/>
            <person name="Shen Y."/>
            <person name="Song H.X.-Z."/>
            <person name="Wylie T."/>
            <person name="Zhang L."/>
            <person name="Birney E."/>
            <person name="Han K."/>
            <person name="Konkel M.K."/>
            <person name="Lee J."/>
            <person name="Smit A.F.A."/>
            <person name="Ullmer B."/>
            <person name="Wang H."/>
            <person name="Xing J."/>
            <person name="Burhans R."/>
            <person name="Cheng Z."/>
            <person name="Karro J.E."/>
            <person name="Ma J."/>
            <person name="Raney B."/>
            <person name="She X."/>
            <person name="Cox M.J."/>
            <person name="Demuth J.P."/>
            <person name="Dumas L.J."/>
            <person name="Han S.-G."/>
            <person name="Hopkins J."/>
            <person name="Karimpour-Fard A."/>
            <person name="Kim Y.H."/>
            <person name="Pollack J.R."/>
            <person name="Vinar T."/>
            <person name="Addo-Quaye C."/>
            <person name="Degenhardt J."/>
            <person name="Denby A."/>
            <person name="Hubisz M.J."/>
            <person name="Indap A."/>
            <person name="Kosiol C."/>
            <person name="Lahn B.T."/>
            <person name="Lawson H.A."/>
            <person name="Marklein A."/>
            <person name="Nielsen R."/>
            <person name="Vallender E.J."/>
            <person name="Clark A.G."/>
            <person name="Ferguson B."/>
            <person name="Hernandez R.D."/>
            <person name="Hirani K."/>
            <person name="Kehrer-Sawatzki H."/>
            <person name="Kolb J."/>
            <person name="Patil S."/>
            <person name="Pu L.-L."/>
            <person name="Ren Y."/>
            <person name="Smith D.G."/>
            <person name="Wheeler D.A."/>
            <person name="Schenck I."/>
            <person name="Ball E.V."/>
            <person name="Chen R."/>
            <person name="Cooper D.N."/>
            <person name="Giardine B."/>
            <person name="Hsu F."/>
            <person name="Kent W.J."/>
            <person name="Lesk A."/>
            <person name="Nelson D.L."/>
            <person name="O'brien W.E."/>
            <person name="Pruefer K."/>
            <person name="Stenson P.D."/>
            <person name="Wallace J.C."/>
            <person name="Ke H."/>
            <person name="Liu X.-M."/>
            <person name="Wang P."/>
            <person name="Xiang A.P."/>
            <person name="Yang F."/>
            <person name="Barber G.P."/>
            <person name="Haussler D."/>
            <person name="Karolchik D."/>
            <person name="Kern A.D."/>
            <person name="Kuhn R.M."/>
            <person name="Smith K.E."/>
            <person name="Zwieg A.S."/>
        </authorList>
    </citation>
    <scope>NUCLEOTIDE SEQUENCE [LARGE SCALE GENOMIC DNA]</scope>
    <source>
        <strain evidence="12">17573</strain>
    </source>
</reference>
<dbReference type="SUPFAM" id="SSF49562">
    <property type="entry name" value="C2 domain (Calcium/lipid-binding domain, CaLB)"/>
    <property type="match status" value="1"/>
</dbReference>
<dbReference type="InterPro" id="IPR001936">
    <property type="entry name" value="RasGAP_dom"/>
</dbReference>
<feature type="domain" description="Ras-GAP" evidence="10">
    <location>
        <begin position="579"/>
        <end position="771"/>
    </location>
</feature>
<evidence type="ECO:0000256" key="4">
    <source>
        <dbReference type="ARBA" id="ARBA00022553"/>
    </source>
</evidence>
<dbReference type="SUPFAM" id="SSF48350">
    <property type="entry name" value="GTPase activation domain, GAP"/>
    <property type="match status" value="1"/>
</dbReference>
<feature type="domain" description="C2" evidence="9">
    <location>
        <begin position="405"/>
        <end position="525"/>
    </location>
</feature>
<gene>
    <name evidence="11 13" type="primary">RASAL3</name>
</gene>
<dbReference type="SMR" id="F6VMV1"/>
<dbReference type="GO" id="GO:1902531">
    <property type="term" value="P:regulation of intracellular signal transduction"/>
    <property type="evidence" value="ECO:0000318"/>
    <property type="project" value="GO_Central"/>
</dbReference>
<protein>
    <recommendedName>
        <fullName evidence="7">RAS protein activator like-3</fullName>
    </recommendedName>
</protein>
<dbReference type="InterPro" id="IPR057606">
    <property type="entry name" value="SynGAP1-like_PH"/>
</dbReference>
<accession>F6VMV1</accession>
<dbReference type="Ensembl" id="ENSMMUT00000004288.4">
    <property type="protein sequence ID" value="ENSMMUP00000004043.4"/>
    <property type="gene ID" value="ENSMMUG00000003030.4"/>
</dbReference>
<keyword evidence="5" id="KW-0175">Coiled coil</keyword>
<dbReference type="STRING" id="9544.ENSMMUP00000004043"/>
<comment type="function">
    <text evidence="6">Functions as a Ras GTPase-activating protein. Plays an important role in the expansion and functions of natural killer T (NKT) cells in the liver by negatively regulating RAS activity and the down-stream ERK signaling pathway.</text>
</comment>
<dbReference type="Pfam" id="PF25321">
    <property type="entry name" value="PH_RASGAP"/>
    <property type="match status" value="1"/>
</dbReference>
<name>F6VMV1_MACMU</name>
<feature type="region of interest" description="Disordered" evidence="8">
    <location>
        <begin position="113"/>
        <end position="157"/>
    </location>
</feature>
<dbReference type="FunCoup" id="F6VMV1">
    <property type="interactions" value="337"/>
</dbReference>
<keyword evidence="2" id="KW-0343">GTPase activation</keyword>
<feature type="compositionally biased region" description="Basic and acidic residues" evidence="8">
    <location>
        <begin position="913"/>
        <end position="929"/>
    </location>
</feature>
<feature type="compositionally biased region" description="Basic and acidic residues" evidence="8">
    <location>
        <begin position="300"/>
        <end position="311"/>
    </location>
</feature>
<dbReference type="CDD" id="cd13374">
    <property type="entry name" value="PH_RASAL3"/>
    <property type="match status" value="1"/>
</dbReference>
<evidence type="ECO:0000256" key="7">
    <source>
        <dbReference type="ARBA" id="ARBA00071507"/>
    </source>
</evidence>
<reference evidence="11" key="4">
    <citation type="submission" date="2025-09" db="UniProtKB">
        <authorList>
            <consortium name="Ensembl"/>
        </authorList>
    </citation>
    <scope>IDENTIFICATION</scope>
    <source>
        <strain evidence="11">17573</strain>
    </source>
</reference>
<organism evidence="11 12">
    <name type="scientific">Macaca mulatta</name>
    <name type="common">Rhesus macaque</name>
    <dbReference type="NCBI Taxonomy" id="9544"/>
    <lineage>
        <taxon>Eukaryota</taxon>
        <taxon>Metazoa</taxon>
        <taxon>Chordata</taxon>
        <taxon>Craniata</taxon>
        <taxon>Vertebrata</taxon>
        <taxon>Euteleostomi</taxon>
        <taxon>Mammalia</taxon>
        <taxon>Eutheria</taxon>
        <taxon>Euarchontoglires</taxon>
        <taxon>Primates</taxon>
        <taxon>Haplorrhini</taxon>
        <taxon>Catarrhini</taxon>
        <taxon>Cercopithecidae</taxon>
        <taxon>Cercopithecinae</taxon>
        <taxon>Macaca</taxon>
    </lineage>
</organism>
<feature type="region of interest" description="Disordered" evidence="8">
    <location>
        <begin position="272"/>
        <end position="353"/>
    </location>
</feature>
<dbReference type="InterPro" id="IPR035892">
    <property type="entry name" value="C2_domain_sf"/>
</dbReference>
<dbReference type="AlphaFoldDB" id="F6VMV1"/>
<dbReference type="PROSITE" id="PS50018">
    <property type="entry name" value="RAS_GTPASE_ACTIV_2"/>
    <property type="match status" value="1"/>
</dbReference>
<feature type="compositionally biased region" description="Basic residues" evidence="8">
    <location>
        <begin position="325"/>
        <end position="335"/>
    </location>
</feature>
<dbReference type="SUPFAM" id="SSF50729">
    <property type="entry name" value="PH domain-like"/>
    <property type="match status" value="1"/>
</dbReference>
<dbReference type="InterPro" id="IPR000008">
    <property type="entry name" value="C2_dom"/>
</dbReference>
<feature type="region of interest" description="Disordered" evidence="8">
    <location>
        <begin position="190"/>
        <end position="258"/>
    </location>
</feature>
<dbReference type="GO" id="GO:0005938">
    <property type="term" value="C:cell cortex"/>
    <property type="evidence" value="ECO:0007669"/>
    <property type="project" value="UniProtKB-SubCell"/>
</dbReference>
<dbReference type="GO" id="GO:0098562">
    <property type="term" value="C:cytoplasmic side of membrane"/>
    <property type="evidence" value="ECO:0007669"/>
    <property type="project" value="Ensembl"/>
</dbReference>
<evidence type="ECO:0000256" key="2">
    <source>
        <dbReference type="ARBA" id="ARBA00022468"/>
    </source>
</evidence>
<keyword evidence="4" id="KW-0597">Phosphoprotein</keyword>
<dbReference type="ExpressionAtlas" id="F6VMV1">
    <property type="expression patterns" value="baseline"/>
</dbReference>
<dbReference type="PROSITE" id="PS50004">
    <property type="entry name" value="C2"/>
    <property type="match status" value="1"/>
</dbReference>
<feature type="compositionally biased region" description="Pro residues" evidence="8">
    <location>
        <begin position="239"/>
        <end position="252"/>
    </location>
</feature>
<evidence type="ECO:0000256" key="8">
    <source>
        <dbReference type="SAM" id="MobiDB-lite"/>
    </source>
</evidence>
<feature type="compositionally biased region" description="Acidic residues" evidence="8">
    <location>
        <begin position="221"/>
        <end position="238"/>
    </location>
</feature>
<reference evidence="11" key="3">
    <citation type="submission" date="2025-08" db="UniProtKB">
        <authorList>
            <consortium name="Ensembl"/>
        </authorList>
    </citation>
    <scope>IDENTIFICATION</scope>
    <source>
        <strain evidence="11">17573</strain>
    </source>
</reference>
<dbReference type="HOGENOM" id="CLU_009167_1_0_1"/>
<dbReference type="PROSITE" id="PS00509">
    <property type="entry name" value="RAS_GTPASE_ACTIV_1"/>
    <property type="match status" value="1"/>
</dbReference>
<dbReference type="InterPro" id="IPR039360">
    <property type="entry name" value="Ras_GTPase"/>
</dbReference>
<dbReference type="SMART" id="SM00323">
    <property type="entry name" value="RasGAP"/>
    <property type="match status" value="1"/>
</dbReference>
<dbReference type="InterPro" id="IPR008936">
    <property type="entry name" value="Rho_GTPase_activation_prot"/>
</dbReference>
<feature type="region of interest" description="Disordered" evidence="8">
    <location>
        <begin position="1107"/>
        <end position="1132"/>
    </location>
</feature>
<feature type="compositionally biased region" description="Basic residues" evidence="8">
    <location>
        <begin position="202"/>
        <end position="216"/>
    </location>
</feature>
<dbReference type="GeneTree" id="ENSGT00940000161423"/>
<keyword evidence="3" id="KW-0963">Cytoplasm</keyword>
<feature type="region of interest" description="Disordered" evidence="8">
    <location>
        <begin position="875"/>
        <end position="1007"/>
    </location>
</feature>
<evidence type="ECO:0000256" key="6">
    <source>
        <dbReference type="ARBA" id="ARBA00056840"/>
    </source>
</evidence>
<evidence type="ECO:0000313" key="12">
    <source>
        <dbReference type="Proteomes" id="UP000006718"/>
    </source>
</evidence>
<dbReference type="InterPro" id="IPR023152">
    <property type="entry name" value="RasGAP_CS"/>
</dbReference>
<reference evidence="11" key="2">
    <citation type="submission" date="2019-01" db="EMBL/GenBank/DDBJ databases">
        <authorList>
            <person name="Graves T."/>
            <person name="Eichler E.E."/>
            <person name="Wilson R.K."/>
        </authorList>
    </citation>
    <scope>NUCLEOTIDE SEQUENCE [LARGE SCALE GENOMIC DNA]</scope>
    <source>
        <strain evidence="11">17573</strain>
    </source>
</reference>
<dbReference type="eggNOG" id="KOG3508">
    <property type="taxonomic scope" value="Eukaryota"/>
</dbReference>